<proteinExistence type="predicted"/>
<keyword evidence="6 7" id="KW-0472">Membrane</keyword>
<dbReference type="Pfam" id="PF00535">
    <property type="entry name" value="Glycos_transf_2"/>
    <property type="match status" value="1"/>
</dbReference>
<dbReference type="SUPFAM" id="SSF53448">
    <property type="entry name" value="Nucleotide-diphospho-sugar transferases"/>
    <property type="match status" value="1"/>
</dbReference>
<evidence type="ECO:0000256" key="5">
    <source>
        <dbReference type="ARBA" id="ARBA00022989"/>
    </source>
</evidence>
<dbReference type="GO" id="GO:0016757">
    <property type="term" value="F:glycosyltransferase activity"/>
    <property type="evidence" value="ECO:0007669"/>
    <property type="project" value="UniProtKB-KW"/>
</dbReference>
<evidence type="ECO:0000259" key="8">
    <source>
        <dbReference type="Pfam" id="PF00535"/>
    </source>
</evidence>
<evidence type="ECO:0000256" key="7">
    <source>
        <dbReference type="SAM" id="Phobius"/>
    </source>
</evidence>
<keyword evidence="3" id="KW-0808">Transferase</keyword>
<accession>V6F566</accession>
<dbReference type="PANTHER" id="PTHR48090">
    <property type="entry name" value="UNDECAPRENYL-PHOSPHATE 4-DEOXY-4-FORMAMIDO-L-ARABINOSE TRANSFERASE-RELATED"/>
    <property type="match status" value="1"/>
</dbReference>
<evidence type="ECO:0000256" key="2">
    <source>
        <dbReference type="ARBA" id="ARBA00022676"/>
    </source>
</evidence>
<dbReference type="KEGG" id="mgy:MGMSRv2__3445"/>
<keyword evidence="5 7" id="KW-1133">Transmembrane helix</keyword>
<evidence type="ECO:0000313" key="10">
    <source>
        <dbReference type="Proteomes" id="UP000018922"/>
    </source>
</evidence>
<dbReference type="InterPro" id="IPR050256">
    <property type="entry name" value="Glycosyltransferase_2"/>
</dbReference>
<gene>
    <name evidence="9" type="ordered locus">MGMSRv2__3445</name>
</gene>
<evidence type="ECO:0000256" key="6">
    <source>
        <dbReference type="ARBA" id="ARBA00023136"/>
    </source>
</evidence>
<dbReference type="CDD" id="cd04187">
    <property type="entry name" value="DPM1_like_bac"/>
    <property type="match status" value="1"/>
</dbReference>
<dbReference type="GO" id="GO:0005886">
    <property type="term" value="C:plasma membrane"/>
    <property type="evidence" value="ECO:0007669"/>
    <property type="project" value="TreeGrafter"/>
</dbReference>
<dbReference type="InterPro" id="IPR029044">
    <property type="entry name" value="Nucleotide-diphossugar_trans"/>
</dbReference>
<dbReference type="PANTHER" id="PTHR48090:SF1">
    <property type="entry name" value="PROPHAGE BACTOPRENOL GLUCOSYL TRANSFERASE HOMOLOG"/>
    <property type="match status" value="1"/>
</dbReference>
<dbReference type="EMBL" id="HG794546">
    <property type="protein sequence ID" value="CDL00660.1"/>
    <property type="molecule type" value="Genomic_DNA"/>
</dbReference>
<evidence type="ECO:0000256" key="1">
    <source>
        <dbReference type="ARBA" id="ARBA00004141"/>
    </source>
</evidence>
<keyword evidence="2" id="KW-0328">Glycosyltransferase</keyword>
<feature type="domain" description="Glycosyltransferase 2-like" evidence="8">
    <location>
        <begin position="4"/>
        <end position="165"/>
    </location>
</feature>
<sequence length="317" mass="35179">MKLSIVTPAFREARNLPVMYDRLKAVCDGAGLDWEWVIVDDHSPDDTFAVTHELTERDPRVRGMRLSRNFGSHAAISCGLAASLGDAVVIMAGDLQDPPETIPALLDHWRQGAQIVWAVRAKREGETASTLAFSRLYYWLMRHVAGLKDTPAMGADFFLMDRAAVDAFAQFGERNVSIVALVQWMGFRQAHIEYVKEARLHGVSGWNLSKKIKLVIDSMTSFSYLPIRAMSAIGVGVALIGFLYALFVLVAALVERSVPGYPSLMVALLILSGLQMVMLGVLGEYMWRTYDEGRRRPRWLVESAVGRLPESGKPPQG</sequence>
<feature type="transmembrane region" description="Helical" evidence="7">
    <location>
        <begin position="266"/>
        <end position="287"/>
    </location>
</feature>
<dbReference type="eggNOG" id="COG0463">
    <property type="taxonomic scope" value="Bacteria"/>
</dbReference>
<evidence type="ECO:0000256" key="3">
    <source>
        <dbReference type="ARBA" id="ARBA00022679"/>
    </source>
</evidence>
<comment type="subcellular location">
    <subcellularLocation>
        <location evidence="1">Membrane</location>
        <topology evidence="1">Multi-pass membrane protein</topology>
    </subcellularLocation>
</comment>
<dbReference type="Gene3D" id="3.90.550.10">
    <property type="entry name" value="Spore Coat Polysaccharide Biosynthesis Protein SpsA, Chain A"/>
    <property type="match status" value="1"/>
</dbReference>
<evidence type="ECO:0000256" key="4">
    <source>
        <dbReference type="ARBA" id="ARBA00022692"/>
    </source>
</evidence>
<evidence type="ECO:0000313" key="9">
    <source>
        <dbReference type="EMBL" id="CDL00660.1"/>
    </source>
</evidence>
<keyword evidence="4 7" id="KW-0812">Transmembrane</keyword>
<dbReference type="STRING" id="1430440.MGMSRv2__3445"/>
<dbReference type="InterPro" id="IPR001173">
    <property type="entry name" value="Glyco_trans_2-like"/>
</dbReference>
<keyword evidence="10" id="KW-1185">Reference proteome</keyword>
<dbReference type="AlphaFoldDB" id="V6F566"/>
<protein>
    <submittedName>
        <fullName evidence="9">Glycosyltransferase</fullName>
    </submittedName>
</protein>
<dbReference type="HOGENOM" id="CLU_033536_0_1_5"/>
<dbReference type="Proteomes" id="UP000018922">
    <property type="component" value="Chromosome I"/>
</dbReference>
<organism evidence="9 10">
    <name type="scientific">Magnetospirillum gryphiswaldense (strain DSM 6361 / JCM 21280 / NBRC 15271 / MSR-1)</name>
    <dbReference type="NCBI Taxonomy" id="431944"/>
    <lineage>
        <taxon>Bacteria</taxon>
        <taxon>Pseudomonadati</taxon>
        <taxon>Pseudomonadota</taxon>
        <taxon>Alphaproteobacteria</taxon>
        <taxon>Rhodospirillales</taxon>
        <taxon>Rhodospirillaceae</taxon>
        <taxon>Magnetospirillum</taxon>
    </lineage>
</organism>
<reference evidence="9 10" key="1">
    <citation type="journal article" date="2014" name="Genome Announc.">
        <title>Complete genome sequence of Magnetospirillum gryphiswaldense MSR-1.</title>
        <authorList>
            <person name="Wang X."/>
            <person name="Wang Q."/>
            <person name="Zhang W."/>
            <person name="Wang Y."/>
            <person name="Li L."/>
            <person name="Wen T."/>
            <person name="Zhang T."/>
            <person name="Zhang Y."/>
            <person name="Xu J."/>
            <person name="Hu J."/>
            <person name="Li S."/>
            <person name="Liu L."/>
            <person name="Liu J."/>
            <person name="Jiang W."/>
            <person name="Tian J."/>
            <person name="Li Y."/>
            <person name="Schuler D."/>
            <person name="Wang L."/>
            <person name="Li J."/>
        </authorList>
    </citation>
    <scope>NUCLEOTIDE SEQUENCE [LARGE SCALE GENOMIC DNA]</scope>
    <source>
        <strain evidence="10">DSM 6361 / JCM 21280 / NBRC 15271 / MSR-1</strain>
    </source>
</reference>
<name>V6F566_MAGGM</name>
<feature type="transmembrane region" description="Helical" evidence="7">
    <location>
        <begin position="229"/>
        <end position="254"/>
    </location>
</feature>